<keyword evidence="6 9" id="KW-1133">Transmembrane helix</keyword>
<evidence type="ECO:0000256" key="3">
    <source>
        <dbReference type="ARBA" id="ARBA00022448"/>
    </source>
</evidence>
<feature type="transmembrane region" description="Helical" evidence="9">
    <location>
        <begin position="37"/>
        <end position="54"/>
    </location>
</feature>
<comment type="subcellular location">
    <subcellularLocation>
        <location evidence="1">Cell membrane</location>
        <topology evidence="1">Multi-pass membrane protein</topology>
    </subcellularLocation>
    <subcellularLocation>
        <location evidence="8">Membrane</location>
        <topology evidence="8">Multi-pass membrane protein</topology>
    </subcellularLocation>
</comment>
<feature type="transmembrane region" description="Helical" evidence="9">
    <location>
        <begin position="119"/>
        <end position="135"/>
    </location>
</feature>
<dbReference type="InterPro" id="IPR020846">
    <property type="entry name" value="MFS_dom"/>
</dbReference>
<dbReference type="PROSITE" id="PS01022">
    <property type="entry name" value="PTR2_1"/>
    <property type="match status" value="1"/>
</dbReference>
<feature type="transmembrane region" description="Helical" evidence="9">
    <location>
        <begin position="66"/>
        <end position="88"/>
    </location>
</feature>
<keyword evidence="12" id="KW-1185">Reference proteome</keyword>
<feature type="transmembrane region" description="Helical" evidence="9">
    <location>
        <begin position="467"/>
        <end position="489"/>
    </location>
</feature>
<dbReference type="GO" id="GO:0071916">
    <property type="term" value="F:dipeptide transmembrane transporter activity"/>
    <property type="evidence" value="ECO:0007669"/>
    <property type="project" value="UniProtKB-ARBA"/>
</dbReference>
<dbReference type="InterPro" id="IPR000109">
    <property type="entry name" value="POT_fam"/>
</dbReference>
<evidence type="ECO:0000259" key="10">
    <source>
        <dbReference type="PROSITE" id="PS50850"/>
    </source>
</evidence>
<keyword evidence="5 8" id="KW-0812">Transmembrane</keyword>
<dbReference type="FunFam" id="1.20.1250.20:FF:000017">
    <property type="entry name" value="Dipeptide and tripeptide permease A"/>
    <property type="match status" value="1"/>
</dbReference>
<dbReference type="NCBIfam" id="TIGR00924">
    <property type="entry name" value="yjdL_sub1_fam"/>
    <property type="match status" value="1"/>
</dbReference>
<keyword evidence="7 9" id="KW-0472">Membrane</keyword>
<dbReference type="HOGENOM" id="CLU_004790_0_1_11"/>
<dbReference type="GO" id="GO:0005886">
    <property type="term" value="C:plasma membrane"/>
    <property type="evidence" value="ECO:0007669"/>
    <property type="project" value="UniProtKB-SubCell"/>
</dbReference>
<dbReference type="STRING" id="1449976.KALB_3088"/>
<evidence type="ECO:0000256" key="7">
    <source>
        <dbReference type="ARBA" id="ARBA00023136"/>
    </source>
</evidence>
<dbReference type="RefSeq" id="WP_025356588.1">
    <property type="nucleotide sequence ID" value="NZ_CP007155.1"/>
</dbReference>
<feature type="transmembrane region" description="Helical" evidence="9">
    <location>
        <begin position="368"/>
        <end position="390"/>
    </location>
</feature>
<dbReference type="Pfam" id="PF00854">
    <property type="entry name" value="PTR2"/>
    <property type="match status" value="1"/>
</dbReference>
<name>W5W7D0_9PSEU</name>
<evidence type="ECO:0000313" key="12">
    <source>
        <dbReference type="Proteomes" id="UP000019225"/>
    </source>
</evidence>
<feature type="transmembrane region" description="Helical" evidence="9">
    <location>
        <begin position="336"/>
        <end position="356"/>
    </location>
</feature>
<organism evidence="11 12">
    <name type="scientific">Kutzneria albida DSM 43870</name>
    <dbReference type="NCBI Taxonomy" id="1449976"/>
    <lineage>
        <taxon>Bacteria</taxon>
        <taxon>Bacillati</taxon>
        <taxon>Actinomycetota</taxon>
        <taxon>Actinomycetes</taxon>
        <taxon>Pseudonocardiales</taxon>
        <taxon>Pseudonocardiaceae</taxon>
        <taxon>Kutzneria</taxon>
    </lineage>
</organism>
<dbReference type="InterPro" id="IPR036259">
    <property type="entry name" value="MFS_trans_sf"/>
</dbReference>
<evidence type="ECO:0000256" key="1">
    <source>
        <dbReference type="ARBA" id="ARBA00004651"/>
    </source>
</evidence>
<dbReference type="PANTHER" id="PTHR23517:SF15">
    <property type="entry name" value="PROTON-DEPENDENT OLIGOPEPTIDE FAMILY TRANSPORT PROTEIN"/>
    <property type="match status" value="1"/>
</dbReference>
<evidence type="ECO:0000256" key="6">
    <source>
        <dbReference type="ARBA" id="ARBA00022989"/>
    </source>
</evidence>
<feature type="transmembrane region" description="Helical" evidence="9">
    <location>
        <begin position="233"/>
        <end position="255"/>
    </location>
</feature>
<feature type="transmembrane region" description="Helical" evidence="9">
    <location>
        <begin position="402"/>
        <end position="425"/>
    </location>
</feature>
<evidence type="ECO:0000256" key="8">
    <source>
        <dbReference type="RuleBase" id="RU003755"/>
    </source>
</evidence>
<feature type="transmembrane region" description="Helical" evidence="9">
    <location>
        <begin position="156"/>
        <end position="179"/>
    </location>
</feature>
<dbReference type="eggNOG" id="COG3104">
    <property type="taxonomic scope" value="Bacteria"/>
</dbReference>
<gene>
    <name evidence="11" type="ORF">KALB_3088</name>
</gene>
<feature type="transmembrane region" description="Helical" evidence="9">
    <location>
        <begin position="97"/>
        <end position="113"/>
    </location>
</feature>
<accession>W5W7D0</accession>
<dbReference type="PATRIC" id="fig|1449976.3.peg.3102"/>
<dbReference type="GO" id="GO:0015333">
    <property type="term" value="F:peptide:proton symporter activity"/>
    <property type="evidence" value="ECO:0007669"/>
    <property type="project" value="UniProtKB-ARBA"/>
</dbReference>
<dbReference type="AlphaFoldDB" id="W5W7D0"/>
<feature type="transmembrane region" description="Helical" evidence="9">
    <location>
        <begin position="437"/>
        <end position="455"/>
    </location>
</feature>
<evidence type="ECO:0000256" key="5">
    <source>
        <dbReference type="ARBA" id="ARBA00022692"/>
    </source>
</evidence>
<dbReference type="InterPro" id="IPR005279">
    <property type="entry name" value="Dipep/tripep_permease"/>
</dbReference>
<feature type="transmembrane region" description="Helical" evidence="9">
    <location>
        <begin position="291"/>
        <end position="307"/>
    </location>
</feature>
<dbReference type="PROSITE" id="PS01023">
    <property type="entry name" value="PTR2_2"/>
    <property type="match status" value="1"/>
</dbReference>
<dbReference type="Proteomes" id="UP000019225">
    <property type="component" value="Chromosome"/>
</dbReference>
<feature type="transmembrane region" description="Helical" evidence="9">
    <location>
        <begin position="185"/>
        <end position="206"/>
    </location>
</feature>
<proteinExistence type="inferred from homology"/>
<dbReference type="GO" id="GO:0042937">
    <property type="term" value="F:tripeptide transmembrane transporter activity"/>
    <property type="evidence" value="ECO:0007669"/>
    <property type="project" value="UniProtKB-ARBA"/>
</dbReference>
<keyword evidence="3 8" id="KW-0813">Transport</keyword>
<dbReference type="EMBL" id="CP007155">
    <property type="protein sequence ID" value="AHH96456.1"/>
    <property type="molecule type" value="Genomic_DNA"/>
</dbReference>
<dbReference type="PANTHER" id="PTHR23517">
    <property type="entry name" value="RESISTANCE PROTEIN MDTM, PUTATIVE-RELATED-RELATED"/>
    <property type="match status" value="1"/>
</dbReference>
<reference evidence="11 12" key="1">
    <citation type="journal article" date="2014" name="BMC Genomics">
        <title>Complete genome sequence of producer of the glycopeptide antibiotic Aculeximycin Kutzneria albida DSM 43870T, a representative of minor genus of Pseudonocardiaceae.</title>
        <authorList>
            <person name="Rebets Y."/>
            <person name="Tokovenko B."/>
            <person name="Lushchyk I."/>
            <person name="Ruckert C."/>
            <person name="Zaburannyi N."/>
            <person name="Bechthold A."/>
            <person name="Kalinowski J."/>
            <person name="Luzhetskyy A."/>
        </authorList>
    </citation>
    <scope>NUCLEOTIDE SEQUENCE [LARGE SCALE GENOMIC DNA]</scope>
    <source>
        <strain evidence="11">DSM 43870</strain>
    </source>
</reference>
<evidence type="ECO:0000256" key="9">
    <source>
        <dbReference type="SAM" id="Phobius"/>
    </source>
</evidence>
<sequence>MTATATETEGVKPPQKGFFGQPAGLGPLFFTEFWERLSYYGMKAILVYFMYSQLSEGGLGLDKGLANSLASSYGAAVFMSGVIGGWLADRIFGARRAVLYGGVLIMIGHIALSFPGGVAALYVSMLFITLGTGLLKPNISTMVGGLYEPEDRRRDAGFTIFVMSVNIGALLAPLVVGTIGQKISYHLGFSVAAFGMALALVFYILGKGKLALVGDKPVNPVGADERGKVITRIVIGAVVVAAAFVISGLAGVLSVDRVIDVITVLGIVLPTSYFVMMLRSKKVSAVERSRVIAYIPLFIGTVFFWMIEEQGSNVLATYADTRVDLGAFGFTMPSSWFQSLNPGFIVVLAPLFALLWTKLGRRAPSTPVKFALGVVFSGASYLWMILPALIYGQSLKAVHPLWLAGSFLIVILGELCLSPVGLAATTRLAPVAFGSQMMSLWFLADAAAQAISGQIVDKVSPESEIPYFGIIGGITVLVGVALFFLSPYIKRKMQGID</sequence>
<dbReference type="InterPro" id="IPR050171">
    <property type="entry name" value="MFS_Transporters"/>
</dbReference>
<dbReference type="CDD" id="cd17346">
    <property type="entry name" value="MFS_DtpA_like"/>
    <property type="match status" value="1"/>
</dbReference>
<evidence type="ECO:0000313" key="11">
    <source>
        <dbReference type="EMBL" id="AHH96456.1"/>
    </source>
</evidence>
<feature type="transmembrane region" description="Helical" evidence="9">
    <location>
        <begin position="261"/>
        <end position="279"/>
    </location>
</feature>
<dbReference type="OrthoDB" id="9772725at2"/>
<dbReference type="InterPro" id="IPR018456">
    <property type="entry name" value="PTR2_symporter_CS"/>
</dbReference>
<dbReference type="GO" id="GO:0035443">
    <property type="term" value="P:tripeptide transmembrane transport"/>
    <property type="evidence" value="ECO:0007669"/>
    <property type="project" value="UniProtKB-ARBA"/>
</dbReference>
<comment type="similarity">
    <text evidence="2 8">Belongs to the major facilitator superfamily. Proton-dependent oligopeptide transporter (POT/PTR) (TC 2.A.17) family.</text>
</comment>
<feature type="domain" description="Major facilitator superfamily (MFS) profile" evidence="10">
    <location>
        <begin position="27"/>
        <end position="490"/>
    </location>
</feature>
<dbReference type="Gene3D" id="1.20.1250.20">
    <property type="entry name" value="MFS general substrate transporter like domains"/>
    <property type="match status" value="1"/>
</dbReference>
<dbReference type="KEGG" id="kal:KALB_3088"/>
<protein>
    <submittedName>
        <fullName evidence="11">Putative transporter yclF</fullName>
    </submittedName>
</protein>
<evidence type="ECO:0000256" key="2">
    <source>
        <dbReference type="ARBA" id="ARBA00005982"/>
    </source>
</evidence>
<dbReference type="PROSITE" id="PS50850">
    <property type="entry name" value="MFS"/>
    <property type="match status" value="1"/>
</dbReference>
<keyword evidence="4" id="KW-1003">Cell membrane</keyword>
<evidence type="ECO:0000256" key="4">
    <source>
        <dbReference type="ARBA" id="ARBA00022475"/>
    </source>
</evidence>
<dbReference type="SUPFAM" id="SSF103473">
    <property type="entry name" value="MFS general substrate transporter"/>
    <property type="match status" value="1"/>
</dbReference>